<proteinExistence type="predicted"/>
<keyword evidence="2" id="KW-1185">Reference proteome</keyword>
<dbReference type="InterPro" id="IPR036361">
    <property type="entry name" value="SAP_dom_sf"/>
</dbReference>
<evidence type="ECO:0000313" key="1">
    <source>
        <dbReference type="EnsemblMetazoa" id="GPPI039379-PA"/>
    </source>
</evidence>
<dbReference type="VEuPathDB" id="VectorBase:GPPI039379"/>
<name>A0A1B0BSQ4_9MUSC</name>
<protein>
    <submittedName>
        <fullName evidence="1">Uncharacterized protein</fullName>
    </submittedName>
</protein>
<organism evidence="1 2">
    <name type="scientific">Glossina palpalis gambiensis</name>
    <dbReference type="NCBI Taxonomy" id="67801"/>
    <lineage>
        <taxon>Eukaryota</taxon>
        <taxon>Metazoa</taxon>
        <taxon>Ecdysozoa</taxon>
        <taxon>Arthropoda</taxon>
        <taxon>Hexapoda</taxon>
        <taxon>Insecta</taxon>
        <taxon>Pterygota</taxon>
        <taxon>Neoptera</taxon>
        <taxon>Endopterygota</taxon>
        <taxon>Diptera</taxon>
        <taxon>Brachycera</taxon>
        <taxon>Muscomorpha</taxon>
        <taxon>Hippoboscoidea</taxon>
        <taxon>Glossinidae</taxon>
        <taxon>Glossina</taxon>
    </lineage>
</organism>
<dbReference type="SUPFAM" id="SSF68906">
    <property type="entry name" value="SAP domain"/>
    <property type="match status" value="1"/>
</dbReference>
<accession>A0A1B0BSQ4</accession>
<dbReference type="EnsemblMetazoa" id="GPPI039379-RA">
    <property type="protein sequence ID" value="GPPI039379-PA"/>
    <property type="gene ID" value="GPPI039379"/>
</dbReference>
<reference evidence="2" key="1">
    <citation type="submission" date="2015-01" db="EMBL/GenBank/DDBJ databases">
        <authorList>
            <person name="Aksoy S."/>
            <person name="Warren W."/>
            <person name="Wilson R.K."/>
        </authorList>
    </citation>
    <scope>NUCLEOTIDE SEQUENCE [LARGE SCALE GENOMIC DNA]</scope>
    <source>
        <strain evidence="2">IAEA</strain>
    </source>
</reference>
<sequence>MTSTLRVTWVNSLRRNDLQACLGEFDLDITGTLQEVRRRWSQFIHQDHKLEVTTRLLELQTELETFTR</sequence>
<dbReference type="EMBL" id="JXJN01019818">
    <property type="status" value="NOT_ANNOTATED_CDS"/>
    <property type="molecule type" value="Genomic_DNA"/>
</dbReference>
<dbReference type="AlphaFoldDB" id="A0A1B0BSQ4"/>
<dbReference type="Proteomes" id="UP000092460">
    <property type="component" value="Unassembled WGS sequence"/>
</dbReference>
<reference evidence="1" key="2">
    <citation type="submission" date="2020-05" db="UniProtKB">
        <authorList>
            <consortium name="EnsemblMetazoa"/>
        </authorList>
    </citation>
    <scope>IDENTIFICATION</scope>
    <source>
        <strain evidence="1">IAEA</strain>
    </source>
</reference>
<evidence type="ECO:0000313" key="2">
    <source>
        <dbReference type="Proteomes" id="UP000092460"/>
    </source>
</evidence>